<dbReference type="PANTHER" id="PTHR46148:SF60">
    <property type="entry name" value="CHROMO DOMAIN-CONTAINING PROTEIN"/>
    <property type="match status" value="1"/>
</dbReference>
<proteinExistence type="predicted"/>
<name>A0A5D3CDC1_CUCMM</name>
<sequence length="390" mass="44511">MTVEQYDQEFNMLSRFALEMVATEAARADKFVRGSVFNDIAKRLLKRVGPSKKYLPVVAVEGCLEPNFYIPAGNSICHNSVGDQERWHSGDSIDCSCKEVVYNPPLVASFKYKGTGTVVLPKVISAMNASKLLNKGTWSILASIVDTREPEVSLSSEPVIETENEEHLHEVLETLRANKLYAKFSKCEFWLKKELNMSLRRWFELVKDYDYEILYHLCNVNVVVDALGVLRTLKGYIVIWVVIDRLMKSAHSFQGNPLILLATIGMTLFEALYGKCCRSSVRWRKIEEGKAKSKFCRTIEILERIDPVAYHLALLPLFSTVHDVFHVSMLRKYVADLTHIVDFEPSQINENLSYKEQPVETFARKAKLLHNKGISLVKVLWQNLDVEEAT</sequence>
<dbReference type="InterPro" id="IPR043128">
    <property type="entry name" value="Rev_trsase/Diguanyl_cyclase"/>
</dbReference>
<dbReference type="OrthoDB" id="1738613at2759"/>
<dbReference type="PANTHER" id="PTHR46148">
    <property type="entry name" value="CHROMO DOMAIN-CONTAINING PROTEIN"/>
    <property type="match status" value="1"/>
</dbReference>
<feature type="domain" description="Tf2-1-like SH3-like" evidence="1">
    <location>
        <begin position="287"/>
        <end position="334"/>
    </location>
</feature>
<gene>
    <name evidence="3" type="ORF">E5676_scaffold648G001500</name>
    <name evidence="2" type="ORF">E6C27_scaffold115G001970</name>
</gene>
<evidence type="ECO:0000313" key="2">
    <source>
        <dbReference type="EMBL" id="KAA0047690.1"/>
    </source>
</evidence>
<dbReference type="InterPro" id="IPR056924">
    <property type="entry name" value="SH3_Tf2-1"/>
</dbReference>
<comment type="caution">
    <text evidence="3">The sequence shown here is derived from an EMBL/GenBank/DDBJ whole genome shotgun (WGS) entry which is preliminary data.</text>
</comment>
<evidence type="ECO:0000313" key="4">
    <source>
        <dbReference type="Proteomes" id="UP000321393"/>
    </source>
</evidence>
<evidence type="ECO:0000313" key="3">
    <source>
        <dbReference type="EMBL" id="TYK08346.1"/>
    </source>
</evidence>
<organism evidence="3 5">
    <name type="scientific">Cucumis melo var. makuwa</name>
    <name type="common">Oriental melon</name>
    <dbReference type="NCBI Taxonomy" id="1194695"/>
    <lineage>
        <taxon>Eukaryota</taxon>
        <taxon>Viridiplantae</taxon>
        <taxon>Streptophyta</taxon>
        <taxon>Embryophyta</taxon>
        <taxon>Tracheophyta</taxon>
        <taxon>Spermatophyta</taxon>
        <taxon>Magnoliopsida</taxon>
        <taxon>eudicotyledons</taxon>
        <taxon>Gunneridae</taxon>
        <taxon>Pentapetalae</taxon>
        <taxon>rosids</taxon>
        <taxon>fabids</taxon>
        <taxon>Cucurbitales</taxon>
        <taxon>Cucurbitaceae</taxon>
        <taxon>Benincaseae</taxon>
        <taxon>Cucumis</taxon>
    </lineage>
</organism>
<evidence type="ECO:0000313" key="5">
    <source>
        <dbReference type="Proteomes" id="UP000321947"/>
    </source>
</evidence>
<dbReference type="Proteomes" id="UP000321947">
    <property type="component" value="Unassembled WGS sequence"/>
</dbReference>
<accession>A0A5D3CDC1</accession>
<dbReference type="Gene3D" id="3.30.70.270">
    <property type="match status" value="1"/>
</dbReference>
<dbReference type="EMBL" id="SSTD01012901">
    <property type="protein sequence ID" value="TYK08346.1"/>
    <property type="molecule type" value="Genomic_DNA"/>
</dbReference>
<dbReference type="EMBL" id="SSTE01013117">
    <property type="protein sequence ID" value="KAA0047690.1"/>
    <property type="molecule type" value="Genomic_DNA"/>
</dbReference>
<protein>
    <submittedName>
        <fullName evidence="3">ABC transporter B family member 19-like</fullName>
    </submittedName>
</protein>
<reference evidence="4 5" key="1">
    <citation type="submission" date="2019-08" db="EMBL/GenBank/DDBJ databases">
        <title>Draft genome sequences of two oriental melons (Cucumis melo L. var makuwa).</title>
        <authorList>
            <person name="Kwon S.-Y."/>
        </authorList>
    </citation>
    <scope>NUCLEOTIDE SEQUENCE [LARGE SCALE GENOMIC DNA]</scope>
    <source>
        <strain evidence="5">cv. Chang Bougi</strain>
        <strain evidence="4">cv. SW 3</strain>
        <tissue evidence="3">Leaf</tissue>
    </source>
</reference>
<dbReference type="Proteomes" id="UP000321393">
    <property type="component" value="Unassembled WGS sequence"/>
</dbReference>
<dbReference type="AlphaFoldDB" id="A0A5D3CDC1"/>
<dbReference type="Pfam" id="PF24626">
    <property type="entry name" value="SH3_Tf2-1"/>
    <property type="match status" value="1"/>
</dbReference>
<evidence type="ECO:0000259" key="1">
    <source>
        <dbReference type="Pfam" id="PF24626"/>
    </source>
</evidence>